<evidence type="ECO:0008006" key="3">
    <source>
        <dbReference type="Google" id="ProtNLM"/>
    </source>
</evidence>
<dbReference type="EMBL" id="ACKS01000073">
    <property type="protein sequence ID" value="EFA43708.1"/>
    <property type="molecule type" value="Genomic_DNA"/>
</dbReference>
<proteinExistence type="predicted"/>
<evidence type="ECO:0000313" key="2">
    <source>
        <dbReference type="Proteomes" id="UP000003160"/>
    </source>
</evidence>
<dbReference type="InterPro" id="IPR031762">
    <property type="entry name" value="DUF4738"/>
</dbReference>
<reference evidence="1 2" key="1">
    <citation type="submission" date="2009-10" db="EMBL/GenBank/DDBJ databases">
        <authorList>
            <person name="Qin X."/>
            <person name="Bachman B."/>
            <person name="Battles P."/>
            <person name="Bell A."/>
            <person name="Bess C."/>
            <person name="Bickham C."/>
            <person name="Chaboub L."/>
            <person name="Chen D."/>
            <person name="Coyle M."/>
            <person name="Deiros D.R."/>
            <person name="Dinh H."/>
            <person name="Forbes L."/>
            <person name="Fowler G."/>
            <person name="Francisco L."/>
            <person name="Fu Q."/>
            <person name="Gubbala S."/>
            <person name="Hale W."/>
            <person name="Han Y."/>
            <person name="Hemphill L."/>
            <person name="Highlander S.K."/>
            <person name="Hirani K."/>
            <person name="Hogues M."/>
            <person name="Jackson L."/>
            <person name="Jakkamsetti A."/>
            <person name="Javaid M."/>
            <person name="Jiang H."/>
            <person name="Korchina V."/>
            <person name="Kovar C."/>
            <person name="Lara F."/>
            <person name="Lee S."/>
            <person name="Mata R."/>
            <person name="Mathew T."/>
            <person name="Moen C."/>
            <person name="Morales K."/>
            <person name="Munidasa M."/>
            <person name="Nazareth L."/>
            <person name="Ngo R."/>
            <person name="Nguyen L."/>
            <person name="Okwuonu G."/>
            <person name="Ongeri F."/>
            <person name="Patil S."/>
            <person name="Petrosino J."/>
            <person name="Pham C."/>
            <person name="Pham P."/>
            <person name="Pu L.-L."/>
            <person name="Puazo M."/>
            <person name="Raj R."/>
            <person name="Reid J."/>
            <person name="Rouhana J."/>
            <person name="Saada N."/>
            <person name="Shang Y."/>
            <person name="Simmons D."/>
            <person name="Thornton R."/>
            <person name="Warren J."/>
            <person name="Weissenberger G."/>
            <person name="Zhang J."/>
            <person name="Zhang L."/>
            <person name="Zhou C."/>
            <person name="Zhu D."/>
            <person name="Muzny D."/>
            <person name="Worley K."/>
            <person name="Gibbs R."/>
        </authorList>
    </citation>
    <scope>NUCLEOTIDE SEQUENCE [LARGE SCALE GENOMIC DNA]</scope>
    <source>
        <strain evidence="1 2">DSM 17361</strain>
    </source>
</reference>
<dbReference type="Gene3D" id="2.40.128.510">
    <property type="entry name" value="Protein of unknown function DUF4738"/>
    <property type="match status" value="1"/>
</dbReference>
<organism evidence="1 2">
    <name type="scientific">Hallella bergensis DSM 17361</name>
    <dbReference type="NCBI Taxonomy" id="585502"/>
    <lineage>
        <taxon>Bacteria</taxon>
        <taxon>Pseudomonadati</taxon>
        <taxon>Bacteroidota</taxon>
        <taxon>Bacteroidia</taxon>
        <taxon>Bacteroidales</taxon>
        <taxon>Prevotellaceae</taxon>
        <taxon>Hallella</taxon>
    </lineage>
</organism>
<dbReference type="Pfam" id="PF15889">
    <property type="entry name" value="DUF4738"/>
    <property type="match status" value="1"/>
</dbReference>
<evidence type="ECO:0000313" key="1">
    <source>
        <dbReference type="EMBL" id="EFA43708.1"/>
    </source>
</evidence>
<keyword evidence="2" id="KW-1185">Reference proteome</keyword>
<accession>D1PY35</accession>
<dbReference type="Proteomes" id="UP000003160">
    <property type="component" value="Unassembled WGS sequence"/>
</dbReference>
<dbReference type="HOGENOM" id="CLU_098277_0_0_10"/>
<comment type="caution">
    <text evidence="1">The sequence shown here is derived from an EMBL/GenBank/DDBJ whole genome shotgun (WGS) entry which is preliminary data.</text>
</comment>
<sequence>MPFVFSTFLLNFAHITNIEMMKRLLDICVMAVAVLALSACSEKKSNTIIITKKRPEIAKTSVTRKMGDYSQERKTEWLGKQYTIETKLWADESLPLASDGFSKYYDNRIMLRVVRADGTEFLKKEFTKSFFREYINDTYYKDGALLGIVFVQAEGRYLLFAASVGNPDKSSDEYVPLVLKIDNFGNVSISKDTQLDTDSQMVDEEEDGV</sequence>
<gene>
    <name evidence="1" type="ORF">HMPREF0645_1870</name>
</gene>
<dbReference type="eggNOG" id="ENOG5033QXS">
    <property type="taxonomic scope" value="Bacteria"/>
</dbReference>
<name>D1PY35_9BACT</name>
<dbReference type="AlphaFoldDB" id="D1PY35"/>
<protein>
    <recommendedName>
        <fullName evidence="3">DUF4738 domain-containing protein</fullName>
    </recommendedName>
</protein>